<dbReference type="InterPro" id="IPR036513">
    <property type="entry name" value="STAS_dom_sf"/>
</dbReference>
<sequence length="145" mass="16502">MREELKNAFGRVFLEVEVDTKNRWVHTNWIGYLTKDNIMTGALAYTKAVKKSGFCCVLNDTSQVLGGWDHSLDWVVNQWSPQAANAGIAHFAIITKPESFADSTATSFYESLKAFEVMVFDDIADAKDWLRQYSLNQNRISKISR</sequence>
<dbReference type="Proteomes" id="UP000813018">
    <property type="component" value="Unassembled WGS sequence"/>
</dbReference>
<protein>
    <submittedName>
        <fullName evidence="1">STAS/SEC14 domain-containing protein</fullName>
    </submittedName>
</protein>
<evidence type="ECO:0000313" key="2">
    <source>
        <dbReference type="Proteomes" id="UP000813018"/>
    </source>
</evidence>
<dbReference type="RefSeq" id="WP_219876248.1">
    <property type="nucleotide sequence ID" value="NZ_JAHYXK010000003.1"/>
</dbReference>
<keyword evidence="2" id="KW-1185">Reference proteome</keyword>
<name>A0ABS7CR83_9BACT</name>
<evidence type="ECO:0000313" key="1">
    <source>
        <dbReference type="EMBL" id="MBW7466359.1"/>
    </source>
</evidence>
<comment type="caution">
    <text evidence="1">The sequence shown here is derived from an EMBL/GenBank/DDBJ whole genome shotgun (WGS) entry which is preliminary data.</text>
</comment>
<dbReference type="SUPFAM" id="SSF52091">
    <property type="entry name" value="SpoIIaa-like"/>
    <property type="match status" value="1"/>
</dbReference>
<organism evidence="1 2">
    <name type="scientific">Pontibacter aydingkolensis</name>
    <dbReference type="NCBI Taxonomy" id="1911536"/>
    <lineage>
        <taxon>Bacteria</taxon>
        <taxon>Pseudomonadati</taxon>
        <taxon>Bacteroidota</taxon>
        <taxon>Cytophagia</taxon>
        <taxon>Cytophagales</taxon>
        <taxon>Hymenobacteraceae</taxon>
        <taxon>Pontibacter</taxon>
    </lineage>
</organism>
<proteinExistence type="predicted"/>
<dbReference type="EMBL" id="JAHYXK010000003">
    <property type="protein sequence ID" value="MBW7466359.1"/>
    <property type="molecule type" value="Genomic_DNA"/>
</dbReference>
<reference evidence="1 2" key="1">
    <citation type="journal article" date="2016" name="Int. J. Syst. Evol. Microbiol.">
        <title>Pontibacter aydingkolensis sp. nov., isolated from soil of a salt lake.</title>
        <authorList>
            <person name="Osman G."/>
            <person name="Zhang T."/>
            <person name="Lou K."/>
            <person name="Gao Y."/>
            <person name="Chang W."/>
            <person name="Lin Q."/>
            <person name="Yang H.M."/>
            <person name="Huo X.D."/>
            <person name="Wang N."/>
        </authorList>
    </citation>
    <scope>NUCLEOTIDE SEQUENCE [LARGE SCALE GENOMIC DNA]</scope>
    <source>
        <strain evidence="1 2">KACC 19255</strain>
    </source>
</reference>
<gene>
    <name evidence="1" type="ORF">K0O23_04705</name>
</gene>
<accession>A0ABS7CR83</accession>